<evidence type="ECO:0000313" key="5">
    <source>
        <dbReference type="EMBL" id="VDN07381.1"/>
    </source>
</evidence>
<feature type="domain" description="Tudor" evidence="4">
    <location>
        <begin position="485"/>
        <end position="539"/>
    </location>
</feature>
<dbReference type="InterPro" id="IPR013894">
    <property type="entry name" value="RMI1_OB"/>
</dbReference>
<reference evidence="5 6" key="2">
    <citation type="submission" date="2018-11" db="EMBL/GenBank/DDBJ databases">
        <authorList>
            <consortium name="Pathogen Informatics"/>
        </authorList>
    </citation>
    <scope>NUCLEOTIDE SEQUENCE [LARGE SCALE GENOMIC DNA]</scope>
</reference>
<protein>
    <submittedName>
        <fullName evidence="7">Tudor domain-containing protein</fullName>
    </submittedName>
</protein>
<reference evidence="7" key="1">
    <citation type="submission" date="2017-02" db="UniProtKB">
        <authorList>
            <consortium name="WormBaseParasite"/>
        </authorList>
    </citation>
    <scope>IDENTIFICATION</scope>
</reference>
<dbReference type="EMBL" id="UYYF01004864">
    <property type="protein sequence ID" value="VDN07381.1"/>
    <property type="molecule type" value="Genomic_DNA"/>
</dbReference>
<keyword evidence="2" id="KW-0539">Nucleus</keyword>
<feature type="region of interest" description="Disordered" evidence="3">
    <location>
        <begin position="321"/>
        <end position="377"/>
    </location>
</feature>
<dbReference type="Proteomes" id="UP000276776">
    <property type="component" value="Unassembled WGS sequence"/>
</dbReference>
<evidence type="ECO:0000313" key="6">
    <source>
        <dbReference type="Proteomes" id="UP000276776"/>
    </source>
</evidence>
<dbReference type="SMART" id="SM00333">
    <property type="entry name" value="TUDOR"/>
    <property type="match status" value="1"/>
</dbReference>
<feature type="compositionally biased region" description="Polar residues" evidence="3">
    <location>
        <begin position="321"/>
        <end position="334"/>
    </location>
</feature>
<dbReference type="AlphaFoldDB" id="A0A0N5D9C8"/>
<dbReference type="OrthoDB" id="434939at2759"/>
<organism evidence="7">
    <name type="scientific">Thelazia callipaeda</name>
    <name type="common">Oriental eyeworm</name>
    <name type="synonym">Parasitic nematode</name>
    <dbReference type="NCBI Taxonomy" id="103827"/>
    <lineage>
        <taxon>Eukaryota</taxon>
        <taxon>Metazoa</taxon>
        <taxon>Ecdysozoa</taxon>
        <taxon>Nematoda</taxon>
        <taxon>Chromadorea</taxon>
        <taxon>Rhabditida</taxon>
        <taxon>Spirurina</taxon>
        <taxon>Spiruromorpha</taxon>
        <taxon>Thelazioidea</taxon>
        <taxon>Thelaziidae</taxon>
        <taxon>Thelazia</taxon>
    </lineage>
</organism>
<dbReference type="Gene3D" id="2.30.30.140">
    <property type="match status" value="1"/>
</dbReference>
<dbReference type="PROSITE" id="PS50304">
    <property type="entry name" value="TUDOR"/>
    <property type="match status" value="1"/>
</dbReference>
<accession>A0A0N5D9C8</accession>
<feature type="compositionally biased region" description="Basic and acidic residues" evidence="3">
    <location>
        <begin position="336"/>
        <end position="345"/>
    </location>
</feature>
<evidence type="ECO:0000259" key="4">
    <source>
        <dbReference type="PROSITE" id="PS50304"/>
    </source>
</evidence>
<dbReference type="PANTHER" id="PTHR13681">
    <property type="entry name" value="SURVIVAL OF MOTOR NEURON-RELATED-SPLICING FACTOR 30-RELATED"/>
    <property type="match status" value="1"/>
</dbReference>
<dbReference type="WBParaSite" id="TCLT_0000973601-mRNA-1">
    <property type="protein sequence ID" value="TCLT_0000973601-mRNA-1"/>
    <property type="gene ID" value="TCLT_0000973601"/>
</dbReference>
<keyword evidence="6" id="KW-1185">Reference proteome</keyword>
<dbReference type="SMART" id="SM01161">
    <property type="entry name" value="DUF1767"/>
    <property type="match status" value="1"/>
</dbReference>
<evidence type="ECO:0000256" key="2">
    <source>
        <dbReference type="ARBA" id="ARBA00023242"/>
    </source>
</evidence>
<feature type="compositionally biased region" description="Basic and acidic residues" evidence="3">
    <location>
        <begin position="267"/>
        <end position="295"/>
    </location>
</feature>
<dbReference type="SUPFAM" id="SSF63748">
    <property type="entry name" value="Tudor/PWWP/MBT"/>
    <property type="match status" value="1"/>
</dbReference>
<evidence type="ECO:0000256" key="3">
    <source>
        <dbReference type="SAM" id="MobiDB-lite"/>
    </source>
</evidence>
<name>A0A0N5D9C8_THECL</name>
<dbReference type="STRING" id="103827.A0A0N5D9C8"/>
<feature type="region of interest" description="Disordered" evidence="3">
    <location>
        <begin position="249"/>
        <end position="297"/>
    </location>
</feature>
<dbReference type="PANTHER" id="PTHR13681:SF24">
    <property type="entry name" value="TUDOR DOMAIN-CONTAINING PROTEIN 3"/>
    <property type="match status" value="1"/>
</dbReference>
<sequence>MNWNATEKLLASEGWSVNCKQLSDFMGKDVTSIDDVEKLKQLLLDIDIREYSSPVLANQINKELGEFKGPLVLQVVKLRNVSYPKYSDATHTDGLIKIQLSDGFSNIQALQIEPIPKLNSKTPFGAKVRLTGKIPIENGMLLIDETNCHLLGGVVEKVVEKWNLEKNWLQNPLRIAETKAPKWVQFSTQRVSEFPLSNSATNKLVQTNDVINGFCKNENEQTDDFSIARKAQIEQVIENNDVKEFAESQIKPKHEENAASTSYNSTSKKEAVMKSKSNVEHNNNRNRRFSRDNKRSMVQVCRPSNLPTLFDFVQSKVSIPKLSNEQDSHGNVQSVKMHEKSRHPESPTISRPGRNKSSLNQQTDGDRNGLRTSKISSSSRYRKNFNLKSGCDSNYAVNAVKDNFHTNYADDFSAVAVTNEEFARMHISLADNQLGNINKDYLVSHSGASFEYENSTNHELGYQSVNGLQHQRSFDNLVMKEEMPCWKIGDKCLAPWSDGQFYLSTLVSMGPADMCTVEYDEYGNRSSVPIEVLLSLQTF</sequence>
<gene>
    <name evidence="5" type="ORF">TCLT_LOCUS9725</name>
</gene>
<dbReference type="InterPro" id="IPR002999">
    <property type="entry name" value="Tudor"/>
</dbReference>
<dbReference type="Gene3D" id="2.40.50.770">
    <property type="entry name" value="RecQ-mediated genome instability protein Rmi1, C-terminal domain"/>
    <property type="match status" value="1"/>
</dbReference>
<evidence type="ECO:0000256" key="1">
    <source>
        <dbReference type="ARBA" id="ARBA00004123"/>
    </source>
</evidence>
<dbReference type="InterPro" id="IPR042470">
    <property type="entry name" value="RMI1_N_C_sf"/>
</dbReference>
<proteinExistence type="predicted"/>
<dbReference type="GO" id="GO:0005634">
    <property type="term" value="C:nucleus"/>
    <property type="evidence" value="ECO:0007669"/>
    <property type="project" value="UniProtKB-SubCell"/>
</dbReference>
<dbReference type="Pfam" id="PF08585">
    <property type="entry name" value="RMI1_N_C"/>
    <property type="match status" value="1"/>
</dbReference>
<dbReference type="OMA" id="DMCTIEY"/>
<comment type="subcellular location">
    <subcellularLocation>
        <location evidence="1">Nucleus</location>
    </subcellularLocation>
</comment>
<evidence type="ECO:0000313" key="7">
    <source>
        <dbReference type="WBParaSite" id="TCLT_0000973601-mRNA-1"/>
    </source>
</evidence>